<accession>A0ABD1I674</accession>
<protein>
    <submittedName>
        <fullName evidence="1">Uncharacterized protein</fullName>
    </submittedName>
</protein>
<evidence type="ECO:0000313" key="2">
    <source>
        <dbReference type="Proteomes" id="UP001567538"/>
    </source>
</evidence>
<reference evidence="1 2" key="1">
    <citation type="submission" date="2024-06" db="EMBL/GenBank/DDBJ databases">
        <title>A chromosome level genome sequence of Diviner's sage (Salvia divinorum).</title>
        <authorList>
            <person name="Ford S.A."/>
            <person name="Ro D.-K."/>
            <person name="Ness R.W."/>
            <person name="Phillips M.A."/>
        </authorList>
    </citation>
    <scope>NUCLEOTIDE SEQUENCE [LARGE SCALE GENOMIC DNA]</scope>
    <source>
        <strain evidence="1">SAF-2024a</strain>
        <tissue evidence="1">Leaf</tissue>
    </source>
</reference>
<dbReference type="EMBL" id="JBEAFC010000003">
    <property type="protein sequence ID" value="KAL1563937.1"/>
    <property type="molecule type" value="Genomic_DNA"/>
</dbReference>
<dbReference type="Proteomes" id="UP001567538">
    <property type="component" value="Unassembled WGS sequence"/>
</dbReference>
<name>A0ABD1I674_SALDI</name>
<evidence type="ECO:0000313" key="1">
    <source>
        <dbReference type="EMBL" id="KAL1563937.1"/>
    </source>
</evidence>
<organism evidence="1 2">
    <name type="scientific">Salvia divinorum</name>
    <name type="common">Maria pastora</name>
    <name type="synonym">Diviner's sage</name>
    <dbReference type="NCBI Taxonomy" id="28513"/>
    <lineage>
        <taxon>Eukaryota</taxon>
        <taxon>Viridiplantae</taxon>
        <taxon>Streptophyta</taxon>
        <taxon>Embryophyta</taxon>
        <taxon>Tracheophyta</taxon>
        <taxon>Spermatophyta</taxon>
        <taxon>Magnoliopsida</taxon>
        <taxon>eudicotyledons</taxon>
        <taxon>Gunneridae</taxon>
        <taxon>Pentapetalae</taxon>
        <taxon>asterids</taxon>
        <taxon>lamiids</taxon>
        <taxon>Lamiales</taxon>
        <taxon>Lamiaceae</taxon>
        <taxon>Nepetoideae</taxon>
        <taxon>Mentheae</taxon>
        <taxon>Salviinae</taxon>
        <taxon>Salvia</taxon>
        <taxon>Salvia subgen. Calosphace</taxon>
    </lineage>
</organism>
<proteinExistence type="predicted"/>
<comment type="caution">
    <text evidence="1">The sequence shown here is derived from an EMBL/GenBank/DDBJ whole genome shotgun (WGS) entry which is preliminary data.</text>
</comment>
<sequence length="172" mass="19566">MEDDEPIVPDKRMKFERDAHTGKLMAHCHMSREITAIFHQIPNPTSFTWASTPNAVKNAYFEEFRKAYFWPDSWEHEVRSLWTKAQKLAKEKGVPISEVSYESFMALHSKNGEFTYKKTADIAAKVQELAATQGENANMNDIFVNQVLGGRLDKKRRMVGIGDLGPCLVVSS</sequence>
<keyword evidence="2" id="KW-1185">Reference proteome</keyword>
<dbReference type="AlphaFoldDB" id="A0ABD1I674"/>
<gene>
    <name evidence="1" type="ORF">AAHA92_06354</name>
</gene>